<name>A0AAU2W1X9_9ACTN</name>
<reference evidence="2" key="1">
    <citation type="submission" date="2022-10" db="EMBL/GenBank/DDBJ databases">
        <title>The complete genomes of actinobacterial strains from the NBC collection.</title>
        <authorList>
            <person name="Joergensen T.S."/>
            <person name="Alvarez Arevalo M."/>
            <person name="Sterndorff E.B."/>
            <person name="Faurdal D."/>
            <person name="Vuksanovic O."/>
            <person name="Mourched A.-S."/>
            <person name="Charusanti P."/>
            <person name="Shaw S."/>
            <person name="Blin K."/>
            <person name="Weber T."/>
        </authorList>
    </citation>
    <scope>NUCLEOTIDE SEQUENCE</scope>
    <source>
        <strain evidence="2">NBC_00008</strain>
    </source>
</reference>
<evidence type="ECO:0000256" key="1">
    <source>
        <dbReference type="SAM" id="Phobius"/>
    </source>
</evidence>
<dbReference type="EMBL" id="CP108313">
    <property type="protein sequence ID" value="WTW73595.1"/>
    <property type="molecule type" value="Genomic_DNA"/>
</dbReference>
<dbReference type="AlphaFoldDB" id="A0AAU2W1X9"/>
<evidence type="ECO:0000313" key="2">
    <source>
        <dbReference type="EMBL" id="WTW73595.1"/>
    </source>
</evidence>
<feature type="transmembrane region" description="Helical" evidence="1">
    <location>
        <begin position="102"/>
        <end position="125"/>
    </location>
</feature>
<organism evidence="2">
    <name type="scientific">Streptomyces sp. NBC_00008</name>
    <dbReference type="NCBI Taxonomy" id="2903610"/>
    <lineage>
        <taxon>Bacteria</taxon>
        <taxon>Bacillati</taxon>
        <taxon>Actinomycetota</taxon>
        <taxon>Actinomycetes</taxon>
        <taxon>Kitasatosporales</taxon>
        <taxon>Streptomycetaceae</taxon>
        <taxon>Streptomyces</taxon>
    </lineage>
</organism>
<protein>
    <submittedName>
        <fullName evidence="2">Uncharacterized protein</fullName>
    </submittedName>
</protein>
<accession>A0AAU2W1X9</accession>
<proteinExistence type="predicted"/>
<keyword evidence="1" id="KW-0812">Transmembrane</keyword>
<keyword evidence="1" id="KW-1133">Transmembrane helix</keyword>
<keyword evidence="1" id="KW-0472">Membrane</keyword>
<sequence length="137" mass="13658">MLIPNLLGPGRPRPSGAWARSRRGYALAAALTVALSAGAVPVAAAEVARAAPGRDGGPGAAVVLVHGPFDASGPGGNEAVGPLGARFRVEREPLAPRRTRTLVLAVIGGAAGLAVFAVGGFVTAARRRGGYGRRPHG</sequence>
<gene>
    <name evidence="2" type="ORF">OG398_37820</name>
</gene>